<dbReference type="InterPro" id="IPR042122">
    <property type="entry name" value="Ser_AcTrfase_N_sf"/>
</dbReference>
<dbReference type="InterPro" id="IPR045304">
    <property type="entry name" value="LbH_SAT"/>
</dbReference>
<dbReference type="GO" id="GO:0006535">
    <property type="term" value="P:cysteine biosynthetic process from serine"/>
    <property type="evidence" value="ECO:0007669"/>
    <property type="project" value="InterPro"/>
</dbReference>
<dbReference type="Pfam" id="PF06426">
    <property type="entry name" value="SATase_N"/>
    <property type="match status" value="1"/>
</dbReference>
<dbReference type="CDD" id="cd03354">
    <property type="entry name" value="LbH_SAT"/>
    <property type="match status" value="1"/>
</dbReference>
<dbReference type="InterPro" id="IPR053376">
    <property type="entry name" value="Serine_acetyltransferase"/>
</dbReference>
<dbReference type="FunFam" id="2.160.10.10:FF:000002">
    <property type="entry name" value="Serine acetyltransferase"/>
    <property type="match status" value="1"/>
</dbReference>
<evidence type="ECO:0000256" key="6">
    <source>
        <dbReference type="ARBA" id="ARBA00022679"/>
    </source>
</evidence>
<dbReference type="EC" id="2.3.1.30" evidence="3"/>
<keyword evidence="7" id="KW-0677">Repeat</keyword>
<dbReference type="SMART" id="SM00971">
    <property type="entry name" value="SATase_N"/>
    <property type="match status" value="1"/>
</dbReference>
<dbReference type="GO" id="GO:0005737">
    <property type="term" value="C:cytoplasm"/>
    <property type="evidence" value="ECO:0007669"/>
    <property type="project" value="InterPro"/>
</dbReference>
<evidence type="ECO:0000256" key="8">
    <source>
        <dbReference type="ARBA" id="ARBA00023315"/>
    </source>
</evidence>
<accession>A0A1Y6ETP3</accession>
<keyword evidence="8" id="KW-0012">Acyltransferase</keyword>
<evidence type="ECO:0000256" key="9">
    <source>
        <dbReference type="ARBA" id="ARBA00049486"/>
    </source>
</evidence>
<protein>
    <recommendedName>
        <fullName evidence="4">Serine acetyltransferase</fullName>
        <ecNumber evidence="3">2.3.1.30</ecNumber>
    </recommendedName>
</protein>
<evidence type="ECO:0000259" key="10">
    <source>
        <dbReference type="SMART" id="SM00971"/>
    </source>
</evidence>
<dbReference type="UniPathway" id="UPA00136">
    <property type="reaction ID" value="UER00199"/>
</dbReference>
<dbReference type="NCBIfam" id="NF041874">
    <property type="entry name" value="EPS_EpsC"/>
    <property type="match status" value="1"/>
</dbReference>
<dbReference type="RefSeq" id="WP_086469728.1">
    <property type="nucleotide sequence ID" value="NZ_FXWK01000001.1"/>
</dbReference>
<comment type="catalytic activity">
    <reaction evidence="9">
        <text>L-serine + acetyl-CoA = O-acetyl-L-serine + CoA</text>
        <dbReference type="Rhea" id="RHEA:24560"/>
        <dbReference type="ChEBI" id="CHEBI:33384"/>
        <dbReference type="ChEBI" id="CHEBI:57287"/>
        <dbReference type="ChEBI" id="CHEBI:57288"/>
        <dbReference type="ChEBI" id="CHEBI:58340"/>
        <dbReference type="EC" id="2.3.1.30"/>
    </reaction>
</comment>
<dbReference type="EMBL" id="FXWK01000001">
    <property type="protein sequence ID" value="SMQ66118.1"/>
    <property type="molecule type" value="Genomic_DNA"/>
</dbReference>
<dbReference type="Proteomes" id="UP000194474">
    <property type="component" value="Unassembled WGS sequence"/>
</dbReference>
<dbReference type="AlphaFoldDB" id="A0A1Y6ETP3"/>
<comment type="pathway">
    <text evidence="1">Amino-acid biosynthesis; L-cysteine biosynthesis; L-cysteine from L-serine: step 1/2.</text>
</comment>
<dbReference type="GO" id="GO:0009001">
    <property type="term" value="F:serine O-acetyltransferase activity"/>
    <property type="evidence" value="ECO:0007669"/>
    <property type="project" value="UniProtKB-EC"/>
</dbReference>
<dbReference type="SUPFAM" id="SSF51161">
    <property type="entry name" value="Trimeric LpxA-like enzymes"/>
    <property type="match status" value="1"/>
</dbReference>
<dbReference type="Gene3D" id="2.160.10.10">
    <property type="entry name" value="Hexapeptide repeat proteins"/>
    <property type="match status" value="1"/>
</dbReference>
<evidence type="ECO:0000256" key="2">
    <source>
        <dbReference type="ARBA" id="ARBA00007274"/>
    </source>
</evidence>
<dbReference type="NCBIfam" id="TIGR01172">
    <property type="entry name" value="cysE"/>
    <property type="match status" value="1"/>
</dbReference>
<dbReference type="OrthoDB" id="9801456at2"/>
<gene>
    <name evidence="11" type="ORF">SAMN06295905_1399</name>
</gene>
<dbReference type="InterPro" id="IPR001451">
    <property type="entry name" value="Hexapep"/>
</dbReference>
<evidence type="ECO:0000313" key="11">
    <source>
        <dbReference type="EMBL" id="SMQ66118.1"/>
    </source>
</evidence>
<name>A0A1Y6ETP3_9HYPH</name>
<keyword evidence="6 11" id="KW-0808">Transferase</keyword>
<sequence length="277" mass="29650">MNGTIKKSAQVQSMDPVWDAVRAGAQQILDTEPSLANLVLSTILNHDTFEDALAHRIASRLDHEDVSADMIRQGFAETLRDNPEIGSSARTDLAATLERDPACHRAIEPLLYFKGYQAIQTHRFAHAMHRAGRRDFALYLQSRSSQVFQVDINPAVVMGKGIMLDHGTGLVIGETAVVGDNVSLLQNVTLGGTGKADQDRHPKIGNGVLIGAGAKVLGNIKVGDCSRIGAGSVVLKEVPPRVTVAGVPAKIIGEAGCAQPALIMDQMVLVYDRDSED</sequence>
<keyword evidence="12" id="KW-1185">Reference proteome</keyword>
<feature type="domain" description="Serine acetyltransferase N-terminal" evidence="10">
    <location>
        <begin position="17"/>
        <end position="121"/>
    </location>
</feature>
<dbReference type="InterPro" id="IPR011004">
    <property type="entry name" value="Trimer_LpxA-like_sf"/>
</dbReference>
<comment type="similarity">
    <text evidence="2">Belongs to the transferase hexapeptide repeat family.</text>
</comment>
<evidence type="ECO:0000256" key="7">
    <source>
        <dbReference type="ARBA" id="ARBA00022737"/>
    </source>
</evidence>
<dbReference type="Gene3D" id="1.10.3130.10">
    <property type="entry name" value="serine acetyltransferase, domain 1"/>
    <property type="match status" value="1"/>
</dbReference>
<reference evidence="12" key="1">
    <citation type="submission" date="2017-04" db="EMBL/GenBank/DDBJ databases">
        <authorList>
            <person name="Varghese N."/>
            <person name="Submissions S."/>
        </authorList>
    </citation>
    <scope>NUCLEOTIDE SEQUENCE [LARGE SCALE GENOMIC DNA]</scope>
</reference>
<dbReference type="InterPro" id="IPR010493">
    <property type="entry name" value="Ser_AcTrfase_N"/>
</dbReference>
<dbReference type="InterPro" id="IPR005881">
    <property type="entry name" value="Ser_O-AcTrfase"/>
</dbReference>
<evidence type="ECO:0000256" key="3">
    <source>
        <dbReference type="ARBA" id="ARBA00013266"/>
    </source>
</evidence>
<dbReference type="Pfam" id="PF00132">
    <property type="entry name" value="Hexapep"/>
    <property type="match status" value="1"/>
</dbReference>
<evidence type="ECO:0000313" key="12">
    <source>
        <dbReference type="Proteomes" id="UP000194474"/>
    </source>
</evidence>
<proteinExistence type="inferred from homology"/>
<evidence type="ECO:0000256" key="4">
    <source>
        <dbReference type="ARBA" id="ARBA00018522"/>
    </source>
</evidence>
<evidence type="ECO:0000256" key="1">
    <source>
        <dbReference type="ARBA" id="ARBA00004876"/>
    </source>
</evidence>
<organism evidence="11 12">
    <name type="scientific">Devosia lucknowensis</name>
    <dbReference type="NCBI Taxonomy" id="1096929"/>
    <lineage>
        <taxon>Bacteria</taxon>
        <taxon>Pseudomonadati</taxon>
        <taxon>Pseudomonadota</taxon>
        <taxon>Alphaproteobacteria</taxon>
        <taxon>Hyphomicrobiales</taxon>
        <taxon>Devosiaceae</taxon>
        <taxon>Devosia</taxon>
    </lineage>
</organism>
<evidence type="ECO:0000256" key="5">
    <source>
        <dbReference type="ARBA" id="ARBA00022605"/>
    </source>
</evidence>
<keyword evidence="5" id="KW-0028">Amino-acid biosynthesis</keyword>
<dbReference type="InterPro" id="IPR018357">
    <property type="entry name" value="Hexapep_transf_CS"/>
</dbReference>
<dbReference type="PANTHER" id="PTHR42811">
    <property type="entry name" value="SERINE ACETYLTRANSFERASE"/>
    <property type="match status" value="1"/>
</dbReference>
<dbReference type="PROSITE" id="PS00101">
    <property type="entry name" value="HEXAPEP_TRANSFERASES"/>
    <property type="match status" value="1"/>
</dbReference>